<keyword evidence="2 7" id="KW-0698">rRNA processing</keyword>
<keyword evidence="6 7" id="KW-0694">RNA-binding</keyword>
<dbReference type="InterPro" id="IPR020598">
    <property type="entry name" value="rRNA_Ade_methylase_Trfase_N"/>
</dbReference>
<keyword evidence="5 7" id="KW-0949">S-adenosyl-L-methionine</keyword>
<evidence type="ECO:0000256" key="5">
    <source>
        <dbReference type="ARBA" id="ARBA00022691"/>
    </source>
</evidence>
<dbReference type="GO" id="GO:0052908">
    <property type="term" value="F:16S rRNA (adenine(1518)-N(6)/adenine(1519)-N(6))-dimethyltransferase activity"/>
    <property type="evidence" value="ECO:0007669"/>
    <property type="project" value="UniProtKB-EC"/>
</dbReference>
<keyword evidence="1 7" id="KW-0963">Cytoplasm</keyword>
<proteinExistence type="inferred from homology"/>
<feature type="binding site" evidence="7 8">
    <location>
        <position position="101"/>
    </location>
    <ligand>
        <name>S-adenosyl-L-methionine</name>
        <dbReference type="ChEBI" id="CHEBI:59789"/>
    </ligand>
</feature>
<evidence type="ECO:0000313" key="11">
    <source>
        <dbReference type="Proteomes" id="UP000823915"/>
    </source>
</evidence>
<dbReference type="CDD" id="cd02440">
    <property type="entry name" value="AdoMet_MTases"/>
    <property type="match status" value="1"/>
</dbReference>
<evidence type="ECO:0000256" key="8">
    <source>
        <dbReference type="PROSITE-ProRule" id="PRU01026"/>
    </source>
</evidence>
<dbReference type="InterPro" id="IPR029063">
    <property type="entry name" value="SAM-dependent_MTases_sf"/>
</dbReference>
<feature type="binding site" evidence="7 8">
    <location>
        <position position="30"/>
    </location>
    <ligand>
        <name>S-adenosyl-L-methionine</name>
        <dbReference type="ChEBI" id="CHEBI:59789"/>
    </ligand>
</feature>
<feature type="binding site" evidence="7 8">
    <location>
        <position position="55"/>
    </location>
    <ligand>
        <name>S-adenosyl-L-methionine</name>
        <dbReference type="ChEBI" id="CHEBI:59789"/>
    </ligand>
</feature>
<dbReference type="EC" id="2.1.1.182" evidence="7"/>
<dbReference type="PROSITE" id="PS51689">
    <property type="entry name" value="SAM_RNA_A_N6_MT"/>
    <property type="match status" value="1"/>
</dbReference>
<reference evidence="10" key="2">
    <citation type="submission" date="2021-04" db="EMBL/GenBank/DDBJ databases">
        <authorList>
            <person name="Gilroy R."/>
        </authorList>
    </citation>
    <scope>NUCLEOTIDE SEQUENCE</scope>
    <source>
        <strain evidence="10">1282</strain>
    </source>
</reference>
<reference evidence="10" key="1">
    <citation type="journal article" date="2021" name="PeerJ">
        <title>Extensive microbial diversity within the chicken gut microbiome revealed by metagenomics and culture.</title>
        <authorList>
            <person name="Gilroy R."/>
            <person name="Ravi A."/>
            <person name="Getino M."/>
            <person name="Pursley I."/>
            <person name="Horton D.L."/>
            <person name="Alikhan N.F."/>
            <person name="Baker D."/>
            <person name="Gharbi K."/>
            <person name="Hall N."/>
            <person name="Watson M."/>
            <person name="Adriaenssens E.M."/>
            <person name="Foster-Nyarko E."/>
            <person name="Jarju S."/>
            <person name="Secka A."/>
            <person name="Antonio M."/>
            <person name="Oren A."/>
            <person name="Chaudhuri R.R."/>
            <person name="La Ragione R."/>
            <person name="Hildebrand F."/>
            <person name="Pallen M.J."/>
        </authorList>
    </citation>
    <scope>NUCLEOTIDE SEQUENCE</scope>
    <source>
        <strain evidence="10">1282</strain>
    </source>
</reference>
<keyword evidence="4 7" id="KW-0808">Transferase</keyword>
<dbReference type="FunFam" id="3.40.50.150:FF:000023">
    <property type="entry name" value="Ribosomal RNA small subunit methyltransferase A"/>
    <property type="match status" value="1"/>
</dbReference>
<comment type="catalytic activity">
    <reaction evidence="7">
        <text>adenosine(1518)/adenosine(1519) in 16S rRNA + 4 S-adenosyl-L-methionine = N(6)-dimethyladenosine(1518)/N(6)-dimethyladenosine(1519) in 16S rRNA + 4 S-adenosyl-L-homocysteine + 4 H(+)</text>
        <dbReference type="Rhea" id="RHEA:19609"/>
        <dbReference type="Rhea" id="RHEA-COMP:10232"/>
        <dbReference type="Rhea" id="RHEA-COMP:10233"/>
        <dbReference type="ChEBI" id="CHEBI:15378"/>
        <dbReference type="ChEBI" id="CHEBI:57856"/>
        <dbReference type="ChEBI" id="CHEBI:59789"/>
        <dbReference type="ChEBI" id="CHEBI:74411"/>
        <dbReference type="ChEBI" id="CHEBI:74493"/>
        <dbReference type="EC" id="2.1.1.182"/>
    </reaction>
</comment>
<evidence type="ECO:0000256" key="7">
    <source>
        <dbReference type="HAMAP-Rule" id="MF_00607"/>
    </source>
</evidence>
<dbReference type="Gene3D" id="1.10.8.100">
    <property type="entry name" value="Ribosomal RNA adenine dimethylase-like, domain 2"/>
    <property type="match status" value="1"/>
</dbReference>
<dbReference type="NCBIfam" id="TIGR00755">
    <property type="entry name" value="ksgA"/>
    <property type="match status" value="1"/>
</dbReference>
<dbReference type="AlphaFoldDB" id="A0A9D1YAW7"/>
<gene>
    <name evidence="7 10" type="primary">rsmA</name>
    <name evidence="7" type="synonym">ksgA</name>
    <name evidence="10" type="ORF">H9838_00035</name>
</gene>
<dbReference type="HAMAP" id="MF_00607">
    <property type="entry name" value="16SrRNA_methyltr_A"/>
    <property type="match status" value="1"/>
</dbReference>
<dbReference type="SUPFAM" id="SSF53335">
    <property type="entry name" value="S-adenosyl-L-methionine-dependent methyltransferases"/>
    <property type="match status" value="1"/>
</dbReference>
<dbReference type="Proteomes" id="UP000823915">
    <property type="component" value="Unassembled WGS sequence"/>
</dbReference>
<dbReference type="PANTHER" id="PTHR11727:SF7">
    <property type="entry name" value="DIMETHYLADENOSINE TRANSFERASE-RELATED"/>
    <property type="match status" value="1"/>
</dbReference>
<dbReference type="Gene3D" id="3.40.50.150">
    <property type="entry name" value="Vaccinia Virus protein VP39"/>
    <property type="match status" value="1"/>
</dbReference>
<organism evidence="10 11">
    <name type="scientific">Candidatus Acutalibacter pullistercoris</name>
    <dbReference type="NCBI Taxonomy" id="2838418"/>
    <lineage>
        <taxon>Bacteria</taxon>
        <taxon>Bacillati</taxon>
        <taxon>Bacillota</taxon>
        <taxon>Clostridia</taxon>
        <taxon>Eubacteriales</taxon>
        <taxon>Acutalibacteraceae</taxon>
        <taxon>Acutalibacter</taxon>
    </lineage>
</organism>
<feature type="domain" description="Ribosomal RNA adenine methylase transferase N-terminal" evidence="9">
    <location>
        <begin position="35"/>
        <end position="210"/>
    </location>
</feature>
<dbReference type="EMBL" id="DXDU01000002">
    <property type="protein sequence ID" value="HIY25545.1"/>
    <property type="molecule type" value="Genomic_DNA"/>
</dbReference>
<protein>
    <recommendedName>
        <fullName evidence="7">Ribosomal RNA small subunit methyltransferase A</fullName>
        <ecNumber evidence="7">2.1.1.182</ecNumber>
    </recommendedName>
    <alternativeName>
        <fullName evidence="7">16S rRNA (adenine(1518)-N(6)/adenine(1519)-N(6))-dimethyltransferase</fullName>
    </alternativeName>
    <alternativeName>
        <fullName evidence="7">16S rRNA dimethyladenosine transferase</fullName>
    </alternativeName>
    <alternativeName>
        <fullName evidence="7">16S rRNA dimethylase</fullName>
    </alternativeName>
    <alternativeName>
        <fullName evidence="7">S-adenosylmethionine-6-N', N'-adenosyl(rRNA) dimethyltransferase</fullName>
    </alternativeName>
</protein>
<dbReference type="InterPro" id="IPR023165">
    <property type="entry name" value="rRNA_Ade_diMease-like_C"/>
</dbReference>
<keyword evidence="3 7" id="KW-0489">Methyltransferase</keyword>
<comment type="similarity">
    <text evidence="7">Belongs to the class I-like SAM-binding methyltransferase superfamily. rRNA adenine N(6)-methyltransferase family. RsmA subfamily.</text>
</comment>
<dbReference type="SMART" id="SM00650">
    <property type="entry name" value="rADc"/>
    <property type="match status" value="1"/>
</dbReference>
<accession>A0A9D1YAW7</accession>
<comment type="function">
    <text evidence="7">Specifically dimethylates two adjacent adenosines (A1518 and A1519) in the loop of a conserved hairpin near the 3'-end of 16S rRNA in the 30S particle. May play a critical role in biogenesis of 30S subunits.</text>
</comment>
<evidence type="ECO:0000256" key="4">
    <source>
        <dbReference type="ARBA" id="ARBA00022679"/>
    </source>
</evidence>
<dbReference type="PANTHER" id="PTHR11727">
    <property type="entry name" value="DIMETHYLADENOSINE TRANSFERASE"/>
    <property type="match status" value="1"/>
</dbReference>
<evidence type="ECO:0000256" key="6">
    <source>
        <dbReference type="ARBA" id="ARBA00022884"/>
    </source>
</evidence>
<dbReference type="InterPro" id="IPR011530">
    <property type="entry name" value="rRNA_adenine_dimethylase"/>
</dbReference>
<feature type="binding site" evidence="7 8">
    <location>
        <position position="76"/>
    </location>
    <ligand>
        <name>S-adenosyl-L-methionine</name>
        <dbReference type="ChEBI" id="CHEBI:59789"/>
    </ligand>
</feature>
<comment type="subcellular location">
    <subcellularLocation>
        <location evidence="7">Cytoplasm</location>
    </subcellularLocation>
</comment>
<dbReference type="FunFam" id="1.10.8.100:FF:000001">
    <property type="entry name" value="Ribosomal RNA small subunit methyltransferase A"/>
    <property type="match status" value="1"/>
</dbReference>
<evidence type="ECO:0000259" key="9">
    <source>
        <dbReference type="SMART" id="SM00650"/>
    </source>
</evidence>
<evidence type="ECO:0000313" key="10">
    <source>
        <dbReference type="EMBL" id="HIY25545.1"/>
    </source>
</evidence>
<evidence type="ECO:0000256" key="2">
    <source>
        <dbReference type="ARBA" id="ARBA00022552"/>
    </source>
</evidence>
<sequence>MSRLWEPKTIREVLGRHGFHFSKALGQNFLINPGVCPRMAQESGASDCAGVIEVGPGLGVLTWELAQVARKVVAIELDRRLFPVLEETLADCPNVEVVQGDVLKLDLRALVEEKFGGEEVCVCANLPYYITSPVILRLLEEELPLKSLTVMVQKEAAQRLCAAPGEKGCGAVSVAVHYHSAPQLLFGVSRGSFMPPPKVDSAVIRLDLRREPPVSVEDEGWFFRVSRAAFAQRRKTAANSLSASLRLPKPQVEAALAAAGIAPNARAEELSLEQFAALSQTLAKPAGGEV</sequence>
<dbReference type="InterPro" id="IPR001737">
    <property type="entry name" value="KsgA/Erm"/>
</dbReference>
<feature type="binding site" evidence="7 8">
    <location>
        <position position="28"/>
    </location>
    <ligand>
        <name>S-adenosyl-L-methionine</name>
        <dbReference type="ChEBI" id="CHEBI:59789"/>
    </ligand>
</feature>
<dbReference type="GO" id="GO:0005829">
    <property type="term" value="C:cytosol"/>
    <property type="evidence" value="ECO:0007669"/>
    <property type="project" value="TreeGrafter"/>
</dbReference>
<comment type="caution">
    <text evidence="10">The sequence shown here is derived from an EMBL/GenBank/DDBJ whole genome shotgun (WGS) entry which is preliminary data.</text>
</comment>
<dbReference type="InterPro" id="IPR020596">
    <property type="entry name" value="rRNA_Ade_Mease_Trfase_CS"/>
</dbReference>
<evidence type="ECO:0000256" key="3">
    <source>
        <dbReference type="ARBA" id="ARBA00022603"/>
    </source>
</evidence>
<dbReference type="Pfam" id="PF00398">
    <property type="entry name" value="RrnaAD"/>
    <property type="match status" value="1"/>
</dbReference>
<name>A0A9D1YAW7_9FIRM</name>
<feature type="binding site" evidence="7 8">
    <location>
        <position position="125"/>
    </location>
    <ligand>
        <name>S-adenosyl-L-methionine</name>
        <dbReference type="ChEBI" id="CHEBI:59789"/>
    </ligand>
</feature>
<evidence type="ECO:0000256" key="1">
    <source>
        <dbReference type="ARBA" id="ARBA00022490"/>
    </source>
</evidence>
<dbReference type="GO" id="GO:0003723">
    <property type="term" value="F:RNA binding"/>
    <property type="evidence" value="ECO:0007669"/>
    <property type="project" value="UniProtKB-UniRule"/>
</dbReference>
<dbReference type="PROSITE" id="PS01131">
    <property type="entry name" value="RRNA_A_DIMETH"/>
    <property type="match status" value="1"/>
</dbReference>